<proteinExistence type="predicted"/>
<comment type="caution">
    <text evidence="3">The sequence shown here is derived from an EMBL/GenBank/DDBJ whole genome shotgun (WGS) entry which is preliminary data.</text>
</comment>
<accession>A0ABU1X0H7</accession>
<dbReference type="PANTHER" id="PTHR43784:SF2">
    <property type="entry name" value="GDSL-LIKE LIPASE_ACYLHYDROLASE, PUTATIVE (AFU_ORTHOLOGUE AFUA_2G00820)-RELATED"/>
    <property type="match status" value="1"/>
</dbReference>
<dbReference type="Pfam" id="PF13472">
    <property type="entry name" value="Lipase_GDSL_2"/>
    <property type="match status" value="1"/>
</dbReference>
<organism evidence="3 4">
    <name type="scientific">Sphingobium xenophagum</name>
    <dbReference type="NCBI Taxonomy" id="121428"/>
    <lineage>
        <taxon>Bacteria</taxon>
        <taxon>Pseudomonadati</taxon>
        <taxon>Pseudomonadota</taxon>
        <taxon>Alphaproteobacteria</taxon>
        <taxon>Sphingomonadales</taxon>
        <taxon>Sphingomonadaceae</taxon>
        <taxon>Sphingobium</taxon>
    </lineage>
</organism>
<keyword evidence="4" id="KW-1185">Reference proteome</keyword>
<dbReference type="InterPro" id="IPR013830">
    <property type="entry name" value="SGNH_hydro"/>
</dbReference>
<feature type="domain" description="SGNH hydrolase-type esterase" evidence="2">
    <location>
        <begin position="215"/>
        <end position="412"/>
    </location>
</feature>
<dbReference type="Proteomes" id="UP001267638">
    <property type="component" value="Unassembled WGS sequence"/>
</dbReference>
<feature type="signal peptide" evidence="1">
    <location>
        <begin position="1"/>
        <end position="34"/>
    </location>
</feature>
<evidence type="ECO:0000313" key="3">
    <source>
        <dbReference type="EMBL" id="MDR7154949.1"/>
    </source>
</evidence>
<gene>
    <name evidence="3" type="ORF">J2W40_001767</name>
</gene>
<evidence type="ECO:0000259" key="2">
    <source>
        <dbReference type="Pfam" id="PF13472"/>
    </source>
</evidence>
<dbReference type="InterPro" id="IPR036514">
    <property type="entry name" value="SGNH_hydro_sf"/>
</dbReference>
<dbReference type="PANTHER" id="PTHR43784">
    <property type="entry name" value="GDSL-LIKE LIPASE/ACYLHYDROLASE, PUTATIVE (AFU_ORTHOLOGUE AFUA_2G00820)-RELATED"/>
    <property type="match status" value="1"/>
</dbReference>
<dbReference type="Gene3D" id="3.40.50.1110">
    <property type="entry name" value="SGNH hydrolase"/>
    <property type="match status" value="1"/>
</dbReference>
<name>A0ABU1X0H7_SPHXE</name>
<evidence type="ECO:0000256" key="1">
    <source>
        <dbReference type="SAM" id="SignalP"/>
    </source>
</evidence>
<sequence>MTRPLLPRKGQTSVRVAVRLACIAMALAAMPAHAQSCTPAWVAGWASSQFRPTGDAALPPGTLANQTLRQIVRPSVSGNRVRVRLSNLAGTRPLPILGASIARATSSAAPTIDPATRIALRFDGKPDVIIPPGADYLSDPVTLSAKALDTLAISIRYAAADPEQTAHPGSRATSWHLPGDHLSDPQFAGAATFDHWFNLAALEVERCAPAQLIVALGDSITDGKNSSTNGNDRWTDRLAERLQADPKRRHIAIVNQGIGGNRLLDDGLGPNALARLDRDVLAQPGVTHLILLEGINDLGTLTREAPVSTAAHQAHVARIIGVYRQIIARVRAKGIKVIGATVMPFVGNDYYHADAQNEADRQAVNAWIRQPGNFDAVIDFDAATRDPARPDRLAPAYDSGDALHPSPRGYRAMGDAIPLNLFD</sequence>
<feature type="chain" id="PRO_5046904234" evidence="1">
    <location>
        <begin position="35"/>
        <end position="423"/>
    </location>
</feature>
<dbReference type="CDD" id="cd01830">
    <property type="entry name" value="XynE_like"/>
    <property type="match status" value="1"/>
</dbReference>
<dbReference type="EMBL" id="JAVDWV010000007">
    <property type="protein sequence ID" value="MDR7154949.1"/>
    <property type="molecule type" value="Genomic_DNA"/>
</dbReference>
<reference evidence="3 4" key="1">
    <citation type="submission" date="2023-07" db="EMBL/GenBank/DDBJ databases">
        <title>Sorghum-associated microbial communities from plants grown in Nebraska, USA.</title>
        <authorList>
            <person name="Schachtman D."/>
        </authorList>
    </citation>
    <scope>NUCLEOTIDE SEQUENCE [LARGE SCALE GENOMIC DNA]</scope>
    <source>
        <strain evidence="3 4">4256</strain>
    </source>
</reference>
<evidence type="ECO:0000313" key="4">
    <source>
        <dbReference type="Proteomes" id="UP001267638"/>
    </source>
</evidence>
<protein>
    <submittedName>
        <fullName evidence="3">Lysophospholipase L1-like esterase</fullName>
    </submittedName>
</protein>
<keyword evidence="1" id="KW-0732">Signal</keyword>
<dbReference type="InterPro" id="IPR053140">
    <property type="entry name" value="GDSL_Rv0518-like"/>
</dbReference>
<dbReference type="SUPFAM" id="SSF52266">
    <property type="entry name" value="SGNH hydrolase"/>
    <property type="match status" value="1"/>
</dbReference>